<accession>A0AAN5CV32</accession>
<feature type="transmembrane region" description="Helical" evidence="1">
    <location>
        <begin position="50"/>
        <end position="73"/>
    </location>
</feature>
<gene>
    <name evidence="2" type="ORF">PMAYCL1PPCAC_21334</name>
</gene>
<dbReference type="EMBL" id="BTRK01000005">
    <property type="protein sequence ID" value="GMR51139.1"/>
    <property type="molecule type" value="Genomic_DNA"/>
</dbReference>
<feature type="transmembrane region" description="Helical" evidence="1">
    <location>
        <begin position="12"/>
        <end position="30"/>
    </location>
</feature>
<evidence type="ECO:0000313" key="2">
    <source>
        <dbReference type="EMBL" id="GMR51139.1"/>
    </source>
</evidence>
<keyword evidence="1" id="KW-0472">Membrane</keyword>
<keyword evidence="1" id="KW-0812">Transmembrane</keyword>
<name>A0AAN5CV32_9BILA</name>
<comment type="caution">
    <text evidence="2">The sequence shown here is derived from an EMBL/GenBank/DDBJ whole genome shotgun (WGS) entry which is preliminary data.</text>
</comment>
<protein>
    <submittedName>
        <fullName evidence="2">Uncharacterized protein</fullName>
    </submittedName>
</protein>
<proteinExistence type="predicted"/>
<dbReference type="AlphaFoldDB" id="A0AAN5CV32"/>
<keyword evidence="3" id="KW-1185">Reference proteome</keyword>
<feature type="non-terminal residue" evidence="2">
    <location>
        <position position="1"/>
    </location>
</feature>
<evidence type="ECO:0000256" key="1">
    <source>
        <dbReference type="SAM" id="Phobius"/>
    </source>
</evidence>
<organism evidence="2 3">
    <name type="scientific">Pristionchus mayeri</name>
    <dbReference type="NCBI Taxonomy" id="1317129"/>
    <lineage>
        <taxon>Eukaryota</taxon>
        <taxon>Metazoa</taxon>
        <taxon>Ecdysozoa</taxon>
        <taxon>Nematoda</taxon>
        <taxon>Chromadorea</taxon>
        <taxon>Rhabditida</taxon>
        <taxon>Rhabditina</taxon>
        <taxon>Diplogasteromorpha</taxon>
        <taxon>Diplogasteroidea</taxon>
        <taxon>Neodiplogasteridae</taxon>
        <taxon>Pristionchus</taxon>
    </lineage>
</organism>
<evidence type="ECO:0000313" key="3">
    <source>
        <dbReference type="Proteomes" id="UP001328107"/>
    </source>
</evidence>
<reference evidence="3" key="1">
    <citation type="submission" date="2022-10" db="EMBL/GenBank/DDBJ databases">
        <title>Genome assembly of Pristionchus species.</title>
        <authorList>
            <person name="Yoshida K."/>
            <person name="Sommer R.J."/>
        </authorList>
    </citation>
    <scope>NUCLEOTIDE SEQUENCE [LARGE SCALE GENOMIC DNA]</scope>
    <source>
        <strain evidence="3">RS5460</strain>
    </source>
</reference>
<keyword evidence="1" id="KW-1133">Transmembrane helix</keyword>
<sequence>IIFKKAYEGWTEWEIAVATTIVFVIVQFNYGSKTLSLFASSAVLIAANYVTNQLLFTWKQLYILLVFGALILLL</sequence>
<feature type="non-terminal residue" evidence="2">
    <location>
        <position position="74"/>
    </location>
</feature>
<dbReference type="Proteomes" id="UP001328107">
    <property type="component" value="Unassembled WGS sequence"/>
</dbReference>